<feature type="non-terminal residue" evidence="2">
    <location>
        <position position="588"/>
    </location>
</feature>
<dbReference type="InterPro" id="IPR018973">
    <property type="entry name" value="MZB"/>
</dbReference>
<dbReference type="GO" id="GO:0005634">
    <property type="term" value="C:nucleus"/>
    <property type="evidence" value="ECO:0007669"/>
    <property type="project" value="TreeGrafter"/>
</dbReference>
<dbReference type="Pfam" id="PF09369">
    <property type="entry name" value="MZB"/>
    <property type="match status" value="1"/>
</dbReference>
<dbReference type="PANTHER" id="PTHR47957">
    <property type="entry name" value="ATP-DEPENDENT HELICASE HRQ1"/>
    <property type="match status" value="1"/>
</dbReference>
<comment type="caution">
    <text evidence="2">The sequence shown here is derived from an EMBL/GenBank/DDBJ whole genome shotgun (WGS) entry which is preliminary data.</text>
</comment>
<proteinExistence type="predicted"/>
<name>A0A0F9GWD9_9ZZZZ</name>
<dbReference type="GO" id="GO:0043138">
    <property type="term" value="F:3'-5' DNA helicase activity"/>
    <property type="evidence" value="ECO:0007669"/>
    <property type="project" value="TreeGrafter"/>
</dbReference>
<evidence type="ECO:0000259" key="1">
    <source>
        <dbReference type="Pfam" id="PF09369"/>
    </source>
</evidence>
<dbReference type="AlphaFoldDB" id="A0A0F9GWD9"/>
<reference evidence="2" key="1">
    <citation type="journal article" date="2015" name="Nature">
        <title>Complex archaea that bridge the gap between prokaryotes and eukaryotes.</title>
        <authorList>
            <person name="Spang A."/>
            <person name="Saw J.H."/>
            <person name="Jorgensen S.L."/>
            <person name="Zaremba-Niedzwiedzka K."/>
            <person name="Martijn J."/>
            <person name="Lind A.E."/>
            <person name="van Eijk R."/>
            <person name="Schleper C."/>
            <person name="Guy L."/>
            <person name="Ettema T.J."/>
        </authorList>
    </citation>
    <scope>NUCLEOTIDE SEQUENCE</scope>
</reference>
<accession>A0A0F9GWD9</accession>
<gene>
    <name evidence="2" type="ORF">LCGC14_2135200</name>
</gene>
<sequence>MALIYTYCRKSIHDDYFFVDPLRMLAEKIMAPKFNLKNHIMIEKHCHASILSKIESIKNLNAQNSDEETLLLEYKATLPSFLKGIVFSGNIYRKKPFDLDPFINIFAKFQPEFEKYIFNVFQQYWPAEALSEIRGKVLKEYIDSFTHQLGEIYKVIHKEFIWVLETKKKLQKIEEEQLLDDMQRKLLTRCKSYIYKVKEDNLPNYMLSILSDRGFLPNYFGLGGNIIAYVNKGYSATWNKIDFELNRTALIALREYSPGNLIYANGGKYRTAFFHFPVREDTNERIDAILPDSYLFSTETFRIIEKGQPTSGYNQGELVEIEGIPISNVDLSFLSHVSDSDDYRFRMACRSAGYLQSYHRGGEIYSINDLELHHIHGQKIRFVNIGPIAKEKDFEFGYPICIVCGATRSPFASDRELEHFIEHHSKETCGKEPDNYALTTDADVDMLLFKSFKEKSEAINYAEAIRMGANIILEMNRDDLEILLLPETEEEYNVVIYDPMPGGSGLLGQIIERWKEVCKAALILLDCSNQCQLSCYVCMRTYRNIMNHESFDRNLAMDLIKNYTTNIVFRHDIPARTGQQIQTGTSTN</sequence>
<organism evidence="2">
    <name type="scientific">marine sediment metagenome</name>
    <dbReference type="NCBI Taxonomy" id="412755"/>
    <lineage>
        <taxon>unclassified sequences</taxon>
        <taxon>metagenomes</taxon>
        <taxon>ecological metagenomes</taxon>
    </lineage>
</organism>
<protein>
    <recommendedName>
        <fullName evidence="1">MrfA-like Zn-binding domain-containing protein</fullName>
    </recommendedName>
</protein>
<evidence type="ECO:0000313" key="2">
    <source>
        <dbReference type="EMBL" id="KKL67417.1"/>
    </source>
</evidence>
<feature type="domain" description="MrfA-like Zn-binding" evidence="1">
    <location>
        <begin position="462"/>
        <end position="539"/>
    </location>
</feature>
<dbReference type="GO" id="GO:0036297">
    <property type="term" value="P:interstrand cross-link repair"/>
    <property type="evidence" value="ECO:0007669"/>
    <property type="project" value="TreeGrafter"/>
</dbReference>
<dbReference type="EMBL" id="LAZR01026864">
    <property type="protein sequence ID" value="KKL67417.1"/>
    <property type="molecule type" value="Genomic_DNA"/>
</dbReference>
<dbReference type="PANTHER" id="PTHR47957:SF3">
    <property type="entry name" value="ATP-DEPENDENT HELICASE HRQ1"/>
    <property type="match status" value="1"/>
</dbReference>
<dbReference type="GO" id="GO:0006289">
    <property type="term" value="P:nucleotide-excision repair"/>
    <property type="evidence" value="ECO:0007669"/>
    <property type="project" value="TreeGrafter"/>
</dbReference>